<dbReference type="RefSeq" id="WP_184952077.1">
    <property type="nucleotide sequence ID" value="NZ_BOMC01000056.1"/>
</dbReference>
<dbReference type="Proteomes" id="UP000542742">
    <property type="component" value="Unassembled WGS sequence"/>
</dbReference>
<evidence type="ECO:0008006" key="4">
    <source>
        <dbReference type="Google" id="ProtNLM"/>
    </source>
</evidence>
<keyword evidence="3" id="KW-1185">Reference proteome</keyword>
<accession>A0A7W7G458</accession>
<dbReference type="AlphaFoldDB" id="A0A7W7G458"/>
<proteinExistence type="predicted"/>
<comment type="caution">
    <text evidence="2">The sequence shown here is derived from an EMBL/GenBank/DDBJ whole genome shotgun (WGS) entry which is preliminary data.</text>
</comment>
<evidence type="ECO:0000313" key="2">
    <source>
        <dbReference type="EMBL" id="MBB4693461.1"/>
    </source>
</evidence>
<feature type="signal peptide" evidence="1">
    <location>
        <begin position="1"/>
        <end position="31"/>
    </location>
</feature>
<name>A0A7W7G458_9ACTN</name>
<gene>
    <name evidence="2" type="ORF">BKA14_003609</name>
</gene>
<reference evidence="2 3" key="1">
    <citation type="submission" date="2020-08" db="EMBL/GenBank/DDBJ databases">
        <title>Sequencing the genomes of 1000 actinobacteria strains.</title>
        <authorList>
            <person name="Klenk H.-P."/>
        </authorList>
    </citation>
    <scope>NUCLEOTIDE SEQUENCE [LARGE SCALE GENOMIC DNA]</scope>
    <source>
        <strain evidence="2 3">DSM 45518</strain>
    </source>
</reference>
<organism evidence="2 3">
    <name type="scientific">Paractinoplanes abujensis</name>
    <dbReference type="NCBI Taxonomy" id="882441"/>
    <lineage>
        <taxon>Bacteria</taxon>
        <taxon>Bacillati</taxon>
        <taxon>Actinomycetota</taxon>
        <taxon>Actinomycetes</taxon>
        <taxon>Micromonosporales</taxon>
        <taxon>Micromonosporaceae</taxon>
        <taxon>Paractinoplanes</taxon>
    </lineage>
</organism>
<feature type="chain" id="PRO_5030625443" description="Secreted protein" evidence="1">
    <location>
        <begin position="32"/>
        <end position="151"/>
    </location>
</feature>
<protein>
    <recommendedName>
        <fullName evidence="4">Secreted protein</fullName>
    </recommendedName>
</protein>
<dbReference type="EMBL" id="JACHMF010000001">
    <property type="protein sequence ID" value="MBB4693461.1"/>
    <property type="molecule type" value="Genomic_DNA"/>
</dbReference>
<keyword evidence="1" id="KW-0732">Signal</keyword>
<sequence>MSRIKKLFGVALATLIATIGALVVAASPAQADLVCRTPPYVSGGWNIDVCISNQTSECPAGQACYETVSGFGHIYARPSACSTVRVYIVDENNTPRFSTSARPCVVASVKPVEVWDGQFGNGLVKARLVAYNSSGTQIRSIDSAWVYALGD</sequence>
<evidence type="ECO:0000256" key="1">
    <source>
        <dbReference type="SAM" id="SignalP"/>
    </source>
</evidence>
<evidence type="ECO:0000313" key="3">
    <source>
        <dbReference type="Proteomes" id="UP000542742"/>
    </source>
</evidence>